<dbReference type="RefSeq" id="WP_045776795.1">
    <property type="nucleotide sequence ID" value="NZ_LAJY01000490.1"/>
</dbReference>
<keyword evidence="2" id="KW-0820">tRNA-binding</keyword>
<dbReference type="PANTHER" id="PTHR17224:SF1">
    <property type="entry name" value="PEPTIDYL-TRNA HYDROLASE"/>
    <property type="match status" value="1"/>
</dbReference>
<reference evidence="9 10" key="1">
    <citation type="submission" date="2015-03" db="EMBL/GenBank/DDBJ databases">
        <title>Draft genome sequence of Elstera litoralis.</title>
        <authorList>
            <person name="Rahalkar M.C."/>
            <person name="Dhakephalkar P.K."/>
            <person name="Pore S.D."/>
            <person name="Arora P."/>
            <person name="Kapse N.G."/>
            <person name="Pandit P.S."/>
        </authorList>
    </citation>
    <scope>NUCLEOTIDE SEQUENCE [LARGE SCALE GENOMIC DNA]</scope>
    <source>
        <strain evidence="9 10">Dia-1</strain>
    </source>
</reference>
<comment type="similarity">
    <text evidence="5 8">Belongs to the PTH family.</text>
</comment>
<protein>
    <recommendedName>
        <fullName evidence="6 7">Peptidyl-tRNA hydrolase</fullName>
        <ecNumber evidence="1 7">3.1.1.29</ecNumber>
    </recommendedName>
</protein>
<keyword evidence="4" id="KW-0694">RNA-binding</keyword>
<dbReference type="Proteomes" id="UP000033774">
    <property type="component" value="Unassembled WGS sequence"/>
</dbReference>
<evidence type="ECO:0000256" key="3">
    <source>
        <dbReference type="ARBA" id="ARBA00022801"/>
    </source>
</evidence>
<evidence type="ECO:0000256" key="1">
    <source>
        <dbReference type="ARBA" id="ARBA00013260"/>
    </source>
</evidence>
<dbReference type="InterPro" id="IPR001328">
    <property type="entry name" value="Pept_tRNA_hydro"/>
</dbReference>
<comment type="catalytic activity">
    <reaction evidence="7">
        <text>an N-acyl-L-alpha-aminoacyl-tRNA + H2O = an N-acyl-L-amino acid + a tRNA + H(+)</text>
        <dbReference type="Rhea" id="RHEA:54448"/>
        <dbReference type="Rhea" id="RHEA-COMP:10123"/>
        <dbReference type="Rhea" id="RHEA-COMP:13883"/>
        <dbReference type="ChEBI" id="CHEBI:15377"/>
        <dbReference type="ChEBI" id="CHEBI:15378"/>
        <dbReference type="ChEBI" id="CHEBI:59874"/>
        <dbReference type="ChEBI" id="CHEBI:78442"/>
        <dbReference type="ChEBI" id="CHEBI:138191"/>
        <dbReference type="EC" id="3.1.1.29"/>
    </reaction>
</comment>
<dbReference type="HAMAP" id="MF_00083">
    <property type="entry name" value="Pept_tRNA_hydro_bact"/>
    <property type="match status" value="1"/>
</dbReference>
<evidence type="ECO:0000256" key="6">
    <source>
        <dbReference type="ARBA" id="ARBA00050038"/>
    </source>
</evidence>
<name>A0A0F3IPX6_9PROT</name>
<dbReference type="AlphaFoldDB" id="A0A0F3IPX6"/>
<evidence type="ECO:0000256" key="5">
    <source>
        <dbReference type="ARBA" id="ARBA00038063"/>
    </source>
</evidence>
<evidence type="ECO:0000256" key="2">
    <source>
        <dbReference type="ARBA" id="ARBA00022555"/>
    </source>
</evidence>
<dbReference type="PROSITE" id="PS01195">
    <property type="entry name" value="PEPT_TRNA_HYDROL_1"/>
    <property type="match status" value="1"/>
</dbReference>
<dbReference type="EC" id="3.1.1.29" evidence="1 7"/>
<keyword evidence="10" id="KW-1185">Reference proteome</keyword>
<organism evidence="9 10">
    <name type="scientific">Elstera litoralis</name>
    <dbReference type="NCBI Taxonomy" id="552518"/>
    <lineage>
        <taxon>Bacteria</taxon>
        <taxon>Pseudomonadati</taxon>
        <taxon>Pseudomonadota</taxon>
        <taxon>Alphaproteobacteria</taxon>
        <taxon>Rhodospirillales</taxon>
        <taxon>Rhodospirillaceae</taxon>
        <taxon>Elstera</taxon>
    </lineage>
</organism>
<feature type="non-terminal residue" evidence="9">
    <location>
        <position position="200"/>
    </location>
</feature>
<dbReference type="PANTHER" id="PTHR17224">
    <property type="entry name" value="PEPTIDYL-TRNA HYDROLASE"/>
    <property type="match status" value="1"/>
</dbReference>
<dbReference type="GO" id="GO:0004045">
    <property type="term" value="F:peptidyl-tRNA hydrolase activity"/>
    <property type="evidence" value="ECO:0007669"/>
    <property type="project" value="UniProtKB-EC"/>
</dbReference>
<evidence type="ECO:0000256" key="4">
    <source>
        <dbReference type="ARBA" id="ARBA00022884"/>
    </source>
</evidence>
<dbReference type="InterPro" id="IPR036416">
    <property type="entry name" value="Pept_tRNA_hydro_sf"/>
</dbReference>
<dbReference type="Gene3D" id="3.40.50.1470">
    <property type="entry name" value="Peptidyl-tRNA hydrolase"/>
    <property type="match status" value="1"/>
</dbReference>
<evidence type="ECO:0000313" key="9">
    <source>
        <dbReference type="EMBL" id="KJV08672.1"/>
    </source>
</evidence>
<keyword evidence="3 7" id="KW-0378">Hydrolase</keyword>
<dbReference type="InterPro" id="IPR018171">
    <property type="entry name" value="Pept_tRNA_hydro_CS"/>
</dbReference>
<dbReference type="NCBIfam" id="TIGR00447">
    <property type="entry name" value="pth"/>
    <property type="match status" value="1"/>
</dbReference>
<dbReference type="FunFam" id="3.40.50.1470:FF:000001">
    <property type="entry name" value="Peptidyl-tRNA hydrolase"/>
    <property type="match status" value="1"/>
</dbReference>
<proteinExistence type="inferred from homology"/>
<dbReference type="CDD" id="cd00462">
    <property type="entry name" value="PTH"/>
    <property type="match status" value="1"/>
</dbReference>
<evidence type="ECO:0000256" key="7">
    <source>
        <dbReference type="RuleBase" id="RU000673"/>
    </source>
</evidence>
<dbReference type="EMBL" id="LAJY01000490">
    <property type="protein sequence ID" value="KJV08672.1"/>
    <property type="molecule type" value="Genomic_DNA"/>
</dbReference>
<evidence type="ECO:0000256" key="8">
    <source>
        <dbReference type="RuleBase" id="RU004320"/>
    </source>
</evidence>
<dbReference type="SUPFAM" id="SSF53178">
    <property type="entry name" value="Peptidyl-tRNA hydrolase-like"/>
    <property type="match status" value="1"/>
</dbReference>
<dbReference type="PROSITE" id="PS01196">
    <property type="entry name" value="PEPT_TRNA_HYDROL_2"/>
    <property type="match status" value="1"/>
</dbReference>
<sequence length="200" mass="22066">MAAPWILVGLGNPGGHYARNRHNIGFLAIDEIARRYNFTPFRPTKFQGDLAEGSLDGVKCLLVKPTTYMNLSGDCVGAIMRFFKIPPEQLIVFHDELELPASKFRVKRGGGHAGHNGLKSLDAHCTPDYWRVRLGIGHPGDKARVTAHVLSDFAKADEAWLSPLLDAVTDAIPLFVTKTEREFTESVSRKLTPPKPPKPA</sequence>
<accession>A0A0F3IPX6</accession>
<dbReference type="GO" id="GO:0000049">
    <property type="term" value="F:tRNA binding"/>
    <property type="evidence" value="ECO:0007669"/>
    <property type="project" value="UniProtKB-KW"/>
</dbReference>
<gene>
    <name evidence="9" type="ORF">VZ95_16265</name>
</gene>
<dbReference type="Pfam" id="PF01195">
    <property type="entry name" value="Pept_tRNA_hydro"/>
    <property type="match status" value="1"/>
</dbReference>
<dbReference type="OrthoDB" id="9800507at2"/>
<evidence type="ECO:0000313" key="10">
    <source>
        <dbReference type="Proteomes" id="UP000033774"/>
    </source>
</evidence>
<comment type="caution">
    <text evidence="9">The sequence shown here is derived from an EMBL/GenBank/DDBJ whole genome shotgun (WGS) entry which is preliminary data.</text>
</comment>